<reference evidence="9 10" key="1">
    <citation type="journal article" date="2019" name="Sci. Transl. Med.">
        <title>Quorum sensing between bacterial species on the skin protects against epidermal injury in atopic dermatitis.</title>
        <authorList>
            <person name="Williams M.R."/>
        </authorList>
    </citation>
    <scope>NUCLEOTIDE SEQUENCE [LARGE SCALE GENOMIC DNA]</scope>
    <source>
        <strain evidence="9 10">E7</strain>
    </source>
</reference>
<dbReference type="InterPro" id="IPR049453">
    <property type="entry name" value="Memb_transporter_dom"/>
</dbReference>
<dbReference type="PANTHER" id="PTHR30509:SF9">
    <property type="entry name" value="MULTIDRUG RESISTANCE PROTEIN MDTO"/>
    <property type="match status" value="1"/>
</dbReference>
<keyword evidence="2" id="KW-1003">Cell membrane</keyword>
<name>A0A4V2KW02_STALU</name>
<dbReference type="AlphaFoldDB" id="A0A4V2KW02"/>
<comment type="subcellular location">
    <subcellularLocation>
        <location evidence="1">Cell membrane</location>
        <topology evidence="1">Multi-pass membrane protein</topology>
    </subcellularLocation>
</comment>
<dbReference type="InterPro" id="IPR036259">
    <property type="entry name" value="MFS_trans_sf"/>
</dbReference>
<feature type="transmembrane region" description="Helical" evidence="7">
    <location>
        <begin position="333"/>
        <end position="355"/>
    </location>
</feature>
<evidence type="ECO:0000256" key="1">
    <source>
        <dbReference type="ARBA" id="ARBA00004651"/>
    </source>
</evidence>
<evidence type="ECO:0000256" key="2">
    <source>
        <dbReference type="ARBA" id="ARBA00022475"/>
    </source>
</evidence>
<feature type="transmembrane region" description="Helical" evidence="7">
    <location>
        <begin position="459"/>
        <end position="477"/>
    </location>
</feature>
<organism evidence="9 10">
    <name type="scientific">Staphylococcus lugdunensis</name>
    <dbReference type="NCBI Taxonomy" id="28035"/>
    <lineage>
        <taxon>Bacteria</taxon>
        <taxon>Bacillati</taxon>
        <taxon>Bacillota</taxon>
        <taxon>Bacilli</taxon>
        <taxon>Bacillales</taxon>
        <taxon>Staphylococcaceae</taxon>
        <taxon>Staphylococcus</taxon>
    </lineage>
</organism>
<evidence type="ECO:0000256" key="6">
    <source>
        <dbReference type="ARBA" id="ARBA00043993"/>
    </source>
</evidence>
<protein>
    <submittedName>
        <fullName evidence="9">FUSC family protein</fullName>
    </submittedName>
</protein>
<evidence type="ECO:0000256" key="3">
    <source>
        <dbReference type="ARBA" id="ARBA00022692"/>
    </source>
</evidence>
<dbReference type="RefSeq" id="WP_002492533.1">
    <property type="nucleotide sequence ID" value="NZ_AP021848.1"/>
</dbReference>
<keyword evidence="4 7" id="KW-1133">Transmembrane helix</keyword>
<evidence type="ECO:0000259" key="8">
    <source>
        <dbReference type="Pfam" id="PF13515"/>
    </source>
</evidence>
<sequence length="646" mass="72173">MTSLFTSLSQINKDKIDYLKGLRQGLLMIIPAFIGYFMGYFSLGILVATGTLSHIYVFKGAAKSMIRTVIVCSLSFTTCMMLGTLTVIQPVLYGLLLLIVTVISYYMFNALKIAGPSSTFFIVTFALSSNLPVDPASFWVRGLAMLVGGLLATIVVLITICLTKEKPEDQAIKADFQMIQHLMHHYDNPDAFKQATQSAVATFNNSDKLLITSAANRHDKYSARFQKLLLLHTTAQGIYSELLELHENQVRPLPQDLIQMVEMIVHNATSKGEKQQLWSKTVDIDNTFDNLEQHILKIDALVHAQDTQLEHEAKVRQPLYSKRIIQNLTLDSFVFKNTCIYALVMAVAIFVALAFNIQKSYWIVISAHTVMLGMTTVRMFDRAFARGIGTILGALLLSGILYFHPHTMIAVILMGAAAAMTEAFVGANYAFAVIFITTQVILLNGLASGNLSMEIAYTRILDVIIGITIAIVGILILNRKTASSMLPHAIAEVVRKEASVFHYLFSANYYDNDAYTRTESVDLSVKMSNMIQVYQSASGEIFSNREVINYYYPSIYALEEINFMLMRAMADHQRYTISDTQLGEYLVTFENIAKHFDIQSQLTLNTLSDLPQYNYIKSALMKLQNNCLAERKDISDAEDGSATQQG</sequence>
<dbReference type="EMBL" id="SCHB01000001">
    <property type="protein sequence ID" value="TBW73544.1"/>
    <property type="molecule type" value="Genomic_DNA"/>
</dbReference>
<evidence type="ECO:0000256" key="4">
    <source>
        <dbReference type="ARBA" id="ARBA00022989"/>
    </source>
</evidence>
<evidence type="ECO:0000313" key="9">
    <source>
        <dbReference type="EMBL" id="TBW73544.1"/>
    </source>
</evidence>
<feature type="domain" description="Integral membrane bound transporter" evidence="8">
    <location>
        <begin position="347"/>
        <end position="472"/>
    </location>
</feature>
<feature type="transmembrane region" description="Helical" evidence="7">
    <location>
        <begin position="392"/>
        <end position="417"/>
    </location>
</feature>
<proteinExistence type="inferred from homology"/>
<keyword evidence="3 7" id="KW-0812">Transmembrane</keyword>
<evidence type="ECO:0000313" key="10">
    <source>
        <dbReference type="Proteomes" id="UP000293637"/>
    </source>
</evidence>
<keyword evidence="5 7" id="KW-0472">Membrane</keyword>
<feature type="transmembrane region" description="Helical" evidence="7">
    <location>
        <begin position="26"/>
        <end position="52"/>
    </location>
</feature>
<dbReference type="Pfam" id="PF13515">
    <property type="entry name" value="FUSC_2"/>
    <property type="match status" value="1"/>
</dbReference>
<feature type="transmembrane region" description="Helical" evidence="7">
    <location>
        <begin position="143"/>
        <end position="163"/>
    </location>
</feature>
<feature type="transmembrane region" description="Helical" evidence="7">
    <location>
        <begin position="429"/>
        <end position="447"/>
    </location>
</feature>
<dbReference type="SUPFAM" id="SSF103473">
    <property type="entry name" value="MFS general substrate transporter"/>
    <property type="match status" value="1"/>
</dbReference>
<evidence type="ECO:0000256" key="5">
    <source>
        <dbReference type="ARBA" id="ARBA00023136"/>
    </source>
</evidence>
<feature type="transmembrane region" description="Helical" evidence="7">
    <location>
        <begin position="361"/>
        <end position="380"/>
    </location>
</feature>
<dbReference type="GeneID" id="58091211"/>
<dbReference type="GO" id="GO:0005886">
    <property type="term" value="C:plasma membrane"/>
    <property type="evidence" value="ECO:0007669"/>
    <property type="project" value="UniProtKB-SubCell"/>
</dbReference>
<comment type="similarity">
    <text evidence="6">Belongs to the YccS/YhfK family.</text>
</comment>
<dbReference type="PANTHER" id="PTHR30509">
    <property type="entry name" value="P-HYDROXYBENZOIC ACID EFFLUX PUMP SUBUNIT-RELATED"/>
    <property type="match status" value="1"/>
</dbReference>
<evidence type="ECO:0000256" key="7">
    <source>
        <dbReference type="SAM" id="Phobius"/>
    </source>
</evidence>
<feature type="transmembrane region" description="Helical" evidence="7">
    <location>
        <begin position="64"/>
        <end position="85"/>
    </location>
</feature>
<accession>A0A4V2KW02</accession>
<dbReference type="Proteomes" id="UP000293637">
    <property type="component" value="Unassembled WGS sequence"/>
</dbReference>
<comment type="caution">
    <text evidence="9">The sequence shown here is derived from an EMBL/GenBank/DDBJ whole genome shotgun (WGS) entry which is preliminary data.</text>
</comment>
<gene>
    <name evidence="9" type="ORF">EQ812_01710</name>
</gene>